<dbReference type="PANTHER" id="PTHR42870">
    <property type="entry name" value="ACETYL-COA C-ACETYLTRANSFERASE"/>
    <property type="match status" value="1"/>
</dbReference>
<dbReference type="PANTHER" id="PTHR42870:SF1">
    <property type="entry name" value="NON-SPECIFIC LIPID-TRANSFER PROTEIN-LIKE 2"/>
    <property type="match status" value="1"/>
</dbReference>
<name>A0A937W7R6_UNCTE</name>
<reference evidence="2" key="1">
    <citation type="submission" date="2019-03" db="EMBL/GenBank/DDBJ databases">
        <title>Lake Tanganyika Metagenome-Assembled Genomes (MAGs).</title>
        <authorList>
            <person name="Tran P."/>
        </authorList>
    </citation>
    <scope>NUCLEOTIDE SEQUENCE</scope>
    <source>
        <strain evidence="2">K_DeepCast_65m_m2_066</strain>
    </source>
</reference>
<dbReference type="CDD" id="cd00829">
    <property type="entry name" value="SCP-x_thiolase"/>
    <property type="match status" value="1"/>
</dbReference>
<gene>
    <name evidence="2" type="ORF">FJZ47_22635</name>
</gene>
<dbReference type="EMBL" id="VGLS01000958">
    <property type="protein sequence ID" value="MBM3226571.1"/>
    <property type="molecule type" value="Genomic_DNA"/>
</dbReference>
<comment type="caution">
    <text evidence="2">The sequence shown here is derived from an EMBL/GenBank/DDBJ whole genome shotgun (WGS) entry which is preliminary data.</text>
</comment>
<dbReference type="InterPro" id="IPR016039">
    <property type="entry name" value="Thiolase-like"/>
</dbReference>
<evidence type="ECO:0000313" key="3">
    <source>
        <dbReference type="Proteomes" id="UP000712673"/>
    </source>
</evidence>
<evidence type="ECO:0000259" key="1">
    <source>
        <dbReference type="Pfam" id="PF22691"/>
    </source>
</evidence>
<organism evidence="2 3">
    <name type="scientific">Tectimicrobiota bacterium</name>
    <dbReference type="NCBI Taxonomy" id="2528274"/>
    <lineage>
        <taxon>Bacteria</taxon>
        <taxon>Pseudomonadati</taxon>
        <taxon>Nitrospinota/Tectimicrobiota group</taxon>
        <taxon>Candidatus Tectimicrobiota</taxon>
    </lineage>
</organism>
<dbReference type="InterPro" id="IPR055140">
    <property type="entry name" value="Thiolase_C_2"/>
</dbReference>
<feature type="domain" description="Thiolase C-terminal" evidence="1">
    <location>
        <begin position="260"/>
        <end position="383"/>
    </location>
</feature>
<evidence type="ECO:0000313" key="2">
    <source>
        <dbReference type="EMBL" id="MBM3226571.1"/>
    </source>
</evidence>
<dbReference type="Proteomes" id="UP000712673">
    <property type="component" value="Unassembled WGS sequence"/>
</dbReference>
<sequence length="391" mass="42401">MQTLRDQACIVGVGETAYTRGGPQKSVVRLVLEASQHALADAGLRRQDIDGFVLPGPYLFQEQLAAHLGVRDLQYSTYVQMGGASPVTALQSAAMAVAMGLATHVLVPFGWNGYSETRVSRRETSQAVLRPTENAMSRAVRNFYAPYGALAPVQYYAWLATRHRALYGTTDAQMGEVALACRAHAQHNPMAYMYGRPLTMDAYLASPMMAAPFRILDCCLETDGACAVIVTAPERARDLRHDPVYIMGIAEGHPYPADDIPNRADFFKIGLSFAAPRAFTMAGVTPQDIDFVELYDCFTYIVMLQLEALGFCAPGEVGGFVEGGRLHIDGALPCNTHGGLHSEAHVWGLNHIVEATRQLRHAAALQVPDCALGLVTGWGDFGDGSLAILRR</sequence>
<dbReference type="Pfam" id="PF22691">
    <property type="entry name" value="Thiolase_C_1"/>
    <property type="match status" value="1"/>
</dbReference>
<dbReference type="PIRSF" id="PIRSF000429">
    <property type="entry name" value="Ac-CoA_Ac_transf"/>
    <property type="match status" value="1"/>
</dbReference>
<dbReference type="SUPFAM" id="SSF53901">
    <property type="entry name" value="Thiolase-like"/>
    <property type="match status" value="2"/>
</dbReference>
<dbReference type="AlphaFoldDB" id="A0A937W7R6"/>
<dbReference type="Gene3D" id="3.40.47.10">
    <property type="match status" value="1"/>
</dbReference>
<proteinExistence type="predicted"/>
<dbReference type="InterPro" id="IPR002155">
    <property type="entry name" value="Thiolase"/>
</dbReference>
<protein>
    <submittedName>
        <fullName evidence="2">Transporter</fullName>
    </submittedName>
</protein>
<accession>A0A937W7R6</accession>
<dbReference type="GO" id="GO:0003988">
    <property type="term" value="F:acetyl-CoA C-acyltransferase activity"/>
    <property type="evidence" value="ECO:0007669"/>
    <property type="project" value="UniProtKB-ARBA"/>
</dbReference>